<comment type="caution">
    <text evidence="1">The sequence shown here is derived from an EMBL/GenBank/DDBJ whole genome shotgun (WGS) entry which is preliminary data.</text>
</comment>
<reference evidence="1" key="1">
    <citation type="submission" date="2022-05" db="EMBL/GenBank/DDBJ databases">
        <title>Expanded diversity of anoxic marine methylotrophy in a Black Sea sulfate reducing microorganism.</title>
        <authorList>
            <person name="Fischer P.Q."/>
            <person name="Stams A.J.M."/>
            <person name="Villanueva L."/>
            <person name="Sousa D.Z."/>
        </authorList>
    </citation>
    <scope>NUCLEOTIDE SEQUENCE</scope>
    <source>
        <strain evidence="1">P130</strain>
    </source>
</reference>
<proteinExistence type="predicted"/>
<organism evidence="1 2">
    <name type="scientific">Desulfosporosinus nitroreducens</name>
    <dbReference type="NCBI Taxonomy" id="2018668"/>
    <lineage>
        <taxon>Bacteria</taxon>
        <taxon>Bacillati</taxon>
        <taxon>Bacillota</taxon>
        <taxon>Clostridia</taxon>
        <taxon>Eubacteriales</taxon>
        <taxon>Desulfitobacteriaceae</taxon>
        <taxon>Desulfosporosinus</taxon>
    </lineage>
</organism>
<gene>
    <name evidence="1" type="ORF">M8H41_09855</name>
</gene>
<sequence>MTNQDLIINQPHFIRFVRVLKEIEVNDASRRLSVSRRTYINPSVAGRRSFLTPIEGVSYDCHFSNFSLSSIGIITSS</sequence>
<evidence type="ECO:0000313" key="2">
    <source>
        <dbReference type="Proteomes" id="UP001176021"/>
    </source>
</evidence>
<evidence type="ECO:0000313" key="1">
    <source>
        <dbReference type="EMBL" id="MDO0823156.1"/>
    </source>
</evidence>
<protein>
    <submittedName>
        <fullName evidence="1">Uncharacterized protein</fullName>
    </submittedName>
</protein>
<keyword evidence="2" id="KW-1185">Reference proteome</keyword>
<name>A0ABT8QTE3_9FIRM</name>
<dbReference type="RefSeq" id="WP_252471997.1">
    <property type="nucleotide sequence ID" value="NZ_JAMHFY010000025.1"/>
</dbReference>
<accession>A0ABT8QTE3</accession>
<dbReference type="EMBL" id="JAMJEV010000007">
    <property type="protein sequence ID" value="MDO0823156.1"/>
    <property type="molecule type" value="Genomic_DNA"/>
</dbReference>
<dbReference type="Proteomes" id="UP001176021">
    <property type="component" value="Unassembled WGS sequence"/>
</dbReference>